<evidence type="ECO:0000313" key="2">
    <source>
        <dbReference type="EMBL" id="AMZ02643.1"/>
    </source>
</evidence>
<name>A0A165XB53_MIMIV</name>
<proteinExistence type="predicted"/>
<dbReference type="InterPro" id="IPR011767">
    <property type="entry name" value="GLR_AS"/>
</dbReference>
<evidence type="ECO:0000313" key="3">
    <source>
        <dbReference type="Proteomes" id="UP000241559"/>
    </source>
</evidence>
<protein>
    <submittedName>
        <fullName evidence="2">Putative glutaredoxin</fullName>
    </submittedName>
</protein>
<dbReference type="Pfam" id="PF00462">
    <property type="entry name" value="Glutaredoxin"/>
    <property type="match status" value="1"/>
</dbReference>
<dbReference type="SUPFAM" id="SSF52833">
    <property type="entry name" value="Thioredoxin-like"/>
    <property type="match status" value="1"/>
</dbReference>
<organism evidence="2 3">
    <name type="scientific">Mimivirus Bombay</name>
    <dbReference type="NCBI Taxonomy" id="1835008"/>
    <lineage>
        <taxon>Viruses</taxon>
        <taxon>Varidnaviria</taxon>
        <taxon>Bamfordvirae</taxon>
        <taxon>Nucleocytoviricota</taxon>
        <taxon>Megaviricetes</taxon>
        <taxon>Imitervirales</taxon>
        <taxon>Mimiviridae</taxon>
        <taxon>Megamimivirinae</taxon>
        <taxon>Mimivirus</taxon>
        <taxon>Mimivirus bradfordmassiliense</taxon>
    </lineage>
</organism>
<reference evidence="2" key="1">
    <citation type="journal article" date="2016" name="Genom Data">
        <title>Isolation and complete genome sequencing of Mimivirus bombay, a Giant Virus in sewage of Mumbai, India.</title>
        <authorList>
            <person name="Chatterjee A."/>
            <person name="Ali F."/>
            <person name="Bange D."/>
            <person name="Kondabagil K."/>
        </authorList>
    </citation>
    <scope>NUCLEOTIDE SEQUENCE [LARGE SCALE GENOMIC DNA]</scope>
    <source>
        <strain evidence="2">1</strain>
    </source>
</reference>
<dbReference type="PROSITE" id="PS51354">
    <property type="entry name" value="GLUTAREDOXIN_2"/>
    <property type="match status" value="1"/>
</dbReference>
<dbReference type="PROSITE" id="PS00195">
    <property type="entry name" value="GLUTAREDOXIN_1"/>
    <property type="match status" value="1"/>
</dbReference>
<evidence type="ECO:0000259" key="1">
    <source>
        <dbReference type="Pfam" id="PF00462"/>
    </source>
</evidence>
<sequence>MSYYMSPIVQKITGADPGTFVLFYVPECPYCQRALSTLRERNLPFKGYNINNISGNMPRLLQVLTTYSNLTGFNPYHTTKPIIFINGKFIGGMDDLAKYLDVQFTQ</sequence>
<dbReference type="Gene3D" id="3.40.30.10">
    <property type="entry name" value="Glutaredoxin"/>
    <property type="match status" value="1"/>
</dbReference>
<dbReference type="InterPro" id="IPR002109">
    <property type="entry name" value="Glutaredoxin"/>
</dbReference>
<accession>A0A165XB53</accession>
<dbReference type="EMBL" id="KU761889">
    <property type="protein sequence ID" value="AMZ02643.1"/>
    <property type="molecule type" value="Genomic_DNA"/>
</dbReference>
<feature type="domain" description="Glutaredoxin" evidence="1">
    <location>
        <begin position="21"/>
        <end position="90"/>
    </location>
</feature>
<dbReference type="Proteomes" id="UP000241559">
    <property type="component" value="Segment"/>
</dbReference>
<dbReference type="InterPro" id="IPR036249">
    <property type="entry name" value="Thioredoxin-like_sf"/>
</dbReference>
<dbReference type="SMR" id="A0A165XB53"/>